<dbReference type="PANTHER" id="PTHR33360:SF2">
    <property type="entry name" value="TRANSPOSASE FOR INSERTION SEQUENCE ELEMENT IS200"/>
    <property type="match status" value="1"/>
</dbReference>
<keyword evidence="3" id="KW-1185">Reference proteome</keyword>
<dbReference type="InterPro" id="IPR002686">
    <property type="entry name" value="Transposase_17"/>
</dbReference>
<dbReference type="SUPFAM" id="SSF143422">
    <property type="entry name" value="Transposase IS200-like"/>
    <property type="match status" value="1"/>
</dbReference>
<proteinExistence type="predicted"/>
<protein>
    <submittedName>
        <fullName evidence="2">IS200/IS605 family transposase</fullName>
    </submittedName>
</protein>
<accession>A0ABT3FLS8</accession>
<dbReference type="PANTHER" id="PTHR33360">
    <property type="entry name" value="TRANSPOSASE FOR INSERTION SEQUENCE ELEMENT IS200"/>
    <property type="match status" value="1"/>
</dbReference>
<dbReference type="Proteomes" id="UP001207930">
    <property type="component" value="Unassembled WGS sequence"/>
</dbReference>
<evidence type="ECO:0000259" key="1">
    <source>
        <dbReference type="SMART" id="SM01321"/>
    </source>
</evidence>
<gene>
    <name evidence="2" type="primary">tnpA</name>
    <name evidence="2" type="ORF">OKA04_07295</name>
</gene>
<evidence type="ECO:0000313" key="2">
    <source>
        <dbReference type="EMBL" id="MCW1884532.1"/>
    </source>
</evidence>
<organism evidence="2 3">
    <name type="scientific">Luteolibacter flavescens</name>
    <dbReference type="NCBI Taxonomy" id="1859460"/>
    <lineage>
        <taxon>Bacteria</taxon>
        <taxon>Pseudomonadati</taxon>
        <taxon>Verrucomicrobiota</taxon>
        <taxon>Verrucomicrobiia</taxon>
        <taxon>Verrucomicrobiales</taxon>
        <taxon>Verrucomicrobiaceae</taxon>
        <taxon>Luteolibacter</taxon>
    </lineage>
</organism>
<dbReference type="RefSeq" id="WP_264500490.1">
    <property type="nucleotide sequence ID" value="NZ_JAPDDS010000003.1"/>
</dbReference>
<reference evidence="2 3" key="1">
    <citation type="submission" date="2022-10" db="EMBL/GenBank/DDBJ databases">
        <title>Luteolibacter flavescens strain MCCC 1K03193, whole genome shotgun sequencing project.</title>
        <authorList>
            <person name="Zhao G."/>
            <person name="Shen L."/>
        </authorList>
    </citation>
    <scope>NUCLEOTIDE SEQUENCE [LARGE SCALE GENOMIC DNA]</scope>
    <source>
        <strain evidence="2 3">MCCC 1K03193</strain>
    </source>
</reference>
<feature type="domain" description="Transposase IS200-like" evidence="1">
    <location>
        <begin position="5"/>
        <end position="120"/>
    </location>
</feature>
<comment type="caution">
    <text evidence="2">The sequence shown here is derived from an EMBL/GenBank/DDBJ whole genome shotgun (WGS) entry which is preliminary data.</text>
</comment>
<dbReference type="EMBL" id="JAPDDS010000003">
    <property type="protein sequence ID" value="MCW1884532.1"/>
    <property type="molecule type" value="Genomic_DNA"/>
</dbReference>
<dbReference type="SMART" id="SM01321">
    <property type="entry name" value="Y1_Tnp"/>
    <property type="match status" value="1"/>
</dbReference>
<dbReference type="Gene3D" id="3.30.70.1290">
    <property type="entry name" value="Transposase IS200-like"/>
    <property type="match status" value="1"/>
</dbReference>
<name>A0ABT3FLS8_9BACT</name>
<dbReference type="Pfam" id="PF01797">
    <property type="entry name" value="Y1_Tnp"/>
    <property type="match status" value="1"/>
</dbReference>
<evidence type="ECO:0000313" key="3">
    <source>
        <dbReference type="Proteomes" id="UP001207930"/>
    </source>
</evidence>
<dbReference type="InterPro" id="IPR036515">
    <property type="entry name" value="Transposase_17_sf"/>
</dbReference>
<sequence length="151" mass="17287">MPQSLSAVYLHLIFSTKNREAFLSDPSIRSETHAYLSGISSKLDCPTILVGGVQDHVHILARQARTISQADWVKELKRASSLWIKNKAPLLRNFAWQSGYGIFSVSQSNVEKVTSYIAGQEEHHRARSFQDEFRAMLKKHGIPWDEQYVWD</sequence>
<dbReference type="NCBIfam" id="NF033573">
    <property type="entry name" value="transpos_IS200"/>
    <property type="match status" value="1"/>
</dbReference>